<dbReference type="EMBL" id="JAROAS010000036">
    <property type="protein sequence ID" value="MED4129478.1"/>
    <property type="molecule type" value="Genomic_DNA"/>
</dbReference>
<evidence type="ECO:0000313" key="2">
    <source>
        <dbReference type="Proteomes" id="UP001341820"/>
    </source>
</evidence>
<organism evidence="1 2">
    <name type="scientific">Shouchella miscanthi</name>
    <dbReference type="NCBI Taxonomy" id="2598861"/>
    <lineage>
        <taxon>Bacteria</taxon>
        <taxon>Bacillati</taxon>
        <taxon>Bacillota</taxon>
        <taxon>Bacilli</taxon>
        <taxon>Bacillales</taxon>
        <taxon>Bacillaceae</taxon>
        <taxon>Shouchella</taxon>
    </lineage>
</organism>
<dbReference type="RefSeq" id="WP_328238137.1">
    <property type="nucleotide sequence ID" value="NZ_JAROAS010000036.1"/>
</dbReference>
<gene>
    <name evidence="1" type="ORF">P5F74_15190</name>
</gene>
<sequence length="232" mass="26823">MTNLQIAKEAYEKAVEIEGRSDSNIHAFKDVFQPELNEIQADQTLSRTGKNQKREELIAKMGKSMMDLFKKEKTEHQEMCVKANVRAQSVLVEPTKKPHETDIALHDKQMQELKMESLFNSPKAVSDKIKQYAAIVKDPYIAEQMINDLPGIYDRLNSRGAQTQEINTLSQVYNTLKLATVTPEREEAQRIYDATKDRSKKNLYLPLHENFLRERLGTKYSNNINNPNYFID</sequence>
<dbReference type="Proteomes" id="UP001341820">
    <property type="component" value="Unassembled WGS sequence"/>
</dbReference>
<reference evidence="1 2" key="1">
    <citation type="submission" date="2023-03" db="EMBL/GenBank/DDBJ databases">
        <title>Bacillus Genome Sequencing.</title>
        <authorList>
            <person name="Dunlap C."/>
        </authorList>
    </citation>
    <scope>NUCLEOTIDE SEQUENCE [LARGE SCALE GENOMIC DNA]</scope>
    <source>
        <strain evidence="1 2">B-4107</strain>
    </source>
</reference>
<keyword evidence="2" id="KW-1185">Reference proteome</keyword>
<proteinExistence type="predicted"/>
<evidence type="ECO:0000313" key="1">
    <source>
        <dbReference type="EMBL" id="MED4129478.1"/>
    </source>
</evidence>
<name>A0ABU6NMR4_9BACI</name>
<comment type="caution">
    <text evidence="1">The sequence shown here is derived from an EMBL/GenBank/DDBJ whole genome shotgun (WGS) entry which is preliminary data.</text>
</comment>
<accession>A0ABU6NMR4</accession>
<protein>
    <submittedName>
        <fullName evidence="1">Uncharacterized protein</fullName>
    </submittedName>
</protein>